<dbReference type="GeneID" id="8859194"/>
<feature type="compositionally biased region" description="Basic and acidic residues" evidence="4">
    <location>
        <begin position="143"/>
        <end position="169"/>
    </location>
</feature>
<dbReference type="AlphaFoldDB" id="D2VAS6"/>
<dbReference type="KEGG" id="ngr:NAEGRDRAFT_65961"/>
<dbReference type="STRING" id="5762.D2VAS6"/>
<dbReference type="InterPro" id="IPR036420">
    <property type="entry name" value="BRCT_dom_sf"/>
</dbReference>
<feature type="compositionally biased region" description="Polar residues" evidence="4">
    <location>
        <begin position="1"/>
        <end position="30"/>
    </location>
</feature>
<dbReference type="InterPro" id="IPR051579">
    <property type="entry name" value="DDR_Transcriptional_Reg"/>
</dbReference>
<dbReference type="eggNOG" id="KOG4362">
    <property type="taxonomic scope" value="Eukaryota"/>
</dbReference>
<dbReference type="GO" id="GO:0006974">
    <property type="term" value="P:DNA damage response"/>
    <property type="evidence" value="ECO:0007669"/>
    <property type="project" value="UniProtKB-KW"/>
</dbReference>
<feature type="compositionally biased region" description="Acidic residues" evidence="4">
    <location>
        <begin position="48"/>
        <end position="58"/>
    </location>
</feature>
<dbReference type="PROSITE" id="PS50172">
    <property type="entry name" value="BRCT"/>
    <property type="match status" value="1"/>
</dbReference>
<gene>
    <name evidence="6" type="ORF">NAEGRDRAFT_65961</name>
</gene>
<dbReference type="Pfam" id="PF16770">
    <property type="entry name" value="RTT107_BRCT_5"/>
    <property type="match status" value="1"/>
</dbReference>
<keyword evidence="3" id="KW-0539">Nucleus</keyword>
<reference evidence="6 7" key="1">
    <citation type="journal article" date="2010" name="Cell">
        <title>The genome of Naegleria gruberi illuminates early eukaryotic versatility.</title>
        <authorList>
            <person name="Fritz-Laylin L.K."/>
            <person name="Prochnik S.E."/>
            <person name="Ginger M.L."/>
            <person name="Dacks J.B."/>
            <person name="Carpenter M.L."/>
            <person name="Field M.C."/>
            <person name="Kuo A."/>
            <person name="Paredez A."/>
            <person name="Chapman J."/>
            <person name="Pham J."/>
            <person name="Shu S."/>
            <person name="Neupane R."/>
            <person name="Cipriano M."/>
            <person name="Mancuso J."/>
            <person name="Tu H."/>
            <person name="Salamov A."/>
            <person name="Lindquist E."/>
            <person name="Shapiro H."/>
            <person name="Lucas S."/>
            <person name="Grigoriev I.V."/>
            <person name="Cande W.Z."/>
            <person name="Fulton C."/>
            <person name="Rokhsar D.S."/>
            <person name="Dawson S.C."/>
        </authorList>
    </citation>
    <scope>NUCLEOTIDE SEQUENCE [LARGE SCALE GENOMIC DNA]</scope>
    <source>
        <strain evidence="6 7">NEG-M</strain>
    </source>
</reference>
<protein>
    <submittedName>
        <fullName evidence="6">Predicted protein</fullName>
    </submittedName>
</protein>
<dbReference type="OrthoDB" id="2384350at2759"/>
<dbReference type="PANTHER" id="PTHR23196:SF1">
    <property type="entry name" value="PAX-INTERACTING PROTEIN 1"/>
    <property type="match status" value="1"/>
</dbReference>
<feature type="domain" description="BRCT" evidence="5">
    <location>
        <begin position="281"/>
        <end position="340"/>
    </location>
</feature>
<keyword evidence="7" id="KW-1185">Reference proteome</keyword>
<dbReference type="RefSeq" id="XP_002678745.1">
    <property type="nucleotide sequence ID" value="XM_002678699.1"/>
</dbReference>
<accession>D2VAS6</accession>
<evidence type="ECO:0000256" key="4">
    <source>
        <dbReference type="SAM" id="MobiDB-lite"/>
    </source>
</evidence>
<dbReference type="Proteomes" id="UP000006671">
    <property type="component" value="Unassembled WGS sequence"/>
</dbReference>
<proteinExistence type="predicted"/>
<dbReference type="Gene3D" id="3.40.50.10190">
    <property type="entry name" value="BRCT domain"/>
    <property type="match status" value="1"/>
</dbReference>
<dbReference type="SMART" id="SM00292">
    <property type="entry name" value="BRCT"/>
    <property type="match status" value="1"/>
</dbReference>
<dbReference type="InterPro" id="IPR001357">
    <property type="entry name" value="BRCT_dom"/>
</dbReference>
<evidence type="ECO:0000256" key="1">
    <source>
        <dbReference type="ARBA" id="ARBA00004123"/>
    </source>
</evidence>
<feature type="compositionally biased region" description="Acidic residues" evidence="4">
    <location>
        <begin position="184"/>
        <end position="196"/>
    </location>
</feature>
<feature type="compositionally biased region" description="Basic residues" evidence="4">
    <location>
        <begin position="171"/>
        <end position="180"/>
    </location>
</feature>
<keyword evidence="2" id="KW-0227">DNA damage</keyword>
<feature type="compositionally biased region" description="Low complexity" evidence="4">
    <location>
        <begin position="88"/>
        <end position="121"/>
    </location>
</feature>
<dbReference type="OMA" id="THIVCEE"/>
<feature type="compositionally biased region" description="Basic and acidic residues" evidence="4">
    <location>
        <begin position="59"/>
        <end position="87"/>
    </location>
</feature>
<evidence type="ECO:0000259" key="5">
    <source>
        <dbReference type="PROSITE" id="PS50172"/>
    </source>
</evidence>
<name>D2VAS6_NAEGR</name>
<dbReference type="InParanoid" id="D2VAS6"/>
<organism evidence="7">
    <name type="scientific">Naegleria gruberi</name>
    <name type="common">Amoeba</name>
    <dbReference type="NCBI Taxonomy" id="5762"/>
    <lineage>
        <taxon>Eukaryota</taxon>
        <taxon>Discoba</taxon>
        <taxon>Heterolobosea</taxon>
        <taxon>Tetramitia</taxon>
        <taxon>Eutetramitia</taxon>
        <taxon>Vahlkampfiidae</taxon>
        <taxon>Naegleria</taxon>
    </lineage>
</organism>
<dbReference type="Pfam" id="PF16589">
    <property type="entry name" value="BRCT_2"/>
    <property type="match status" value="1"/>
</dbReference>
<evidence type="ECO:0000313" key="7">
    <source>
        <dbReference type="Proteomes" id="UP000006671"/>
    </source>
</evidence>
<dbReference type="SUPFAM" id="SSF52113">
    <property type="entry name" value="BRCT domain"/>
    <property type="match status" value="1"/>
</dbReference>
<evidence type="ECO:0000313" key="6">
    <source>
        <dbReference type="EMBL" id="EFC46001.1"/>
    </source>
</evidence>
<comment type="subcellular location">
    <subcellularLocation>
        <location evidence="1">Nucleus</location>
    </subcellularLocation>
</comment>
<sequence length="444" mass="50777">MTQNSSTPTSPILGSSSFDDNKSEASSTPYEPSPELFKKPTKTIIQTSDDDYDFEEENDNNKKEESSDDDSANKYEEERKKKIERNKMLLANLGLGNGLLPKNNNSTTTKKSRRSTGSESGEPTEVRRSSRLSSKPKPVYNYRELEKVEKESRRVIAQEKKLKKEEQRLKYFSKRTLRKHRGEEEESAEETDEDTYVSEYNENNKRRSSRNKKKIDYAGLEHGDSESEGEFEEFDQVTVVVEESPKKKKKVTKKSTIASPVCSFSNFTISDEHAVSYTEIGGTVAETPSDENITHVVTKVYKRTLKLMCGIIRGAYIVSEDWLLDSLENGYFVDEKPYLIKADGVSLLQARKRALAQPIFADLKFFICDDVQARDIVTQIIETGSGSIITAIDEMLEEDYDFENCYIIYEEEETKDKYPTLPNEVFRTKEFIFTAAVSQKIEDV</sequence>
<dbReference type="PANTHER" id="PTHR23196">
    <property type="entry name" value="PAX TRANSCRIPTION ACTIVATION DOMAIN INTERACTING PROTEIN"/>
    <property type="match status" value="1"/>
</dbReference>
<evidence type="ECO:0000256" key="2">
    <source>
        <dbReference type="ARBA" id="ARBA00022763"/>
    </source>
</evidence>
<dbReference type="EMBL" id="GG738860">
    <property type="protein sequence ID" value="EFC46001.1"/>
    <property type="molecule type" value="Genomic_DNA"/>
</dbReference>
<evidence type="ECO:0000256" key="3">
    <source>
        <dbReference type="ARBA" id="ARBA00023242"/>
    </source>
</evidence>
<dbReference type="VEuPathDB" id="AmoebaDB:NAEGRDRAFT_65961"/>
<feature type="region of interest" description="Disordered" evidence="4">
    <location>
        <begin position="1"/>
        <end position="210"/>
    </location>
</feature>
<dbReference type="GO" id="GO:0005634">
    <property type="term" value="C:nucleus"/>
    <property type="evidence" value="ECO:0007669"/>
    <property type="project" value="UniProtKB-SubCell"/>
</dbReference>